<dbReference type="CDD" id="cd06262">
    <property type="entry name" value="metallo-hydrolase-like_MBL-fold"/>
    <property type="match status" value="1"/>
</dbReference>
<evidence type="ECO:0000313" key="3">
    <source>
        <dbReference type="Proteomes" id="UP000608530"/>
    </source>
</evidence>
<dbReference type="Gene3D" id="3.60.15.10">
    <property type="entry name" value="Ribonuclease Z/Hydroxyacylglutathione hydrolase-like"/>
    <property type="match status" value="1"/>
</dbReference>
<evidence type="ECO:0000313" key="2">
    <source>
        <dbReference type="EMBL" id="MBK0418115.1"/>
    </source>
</evidence>
<sequence>MSGARVERVVTRGLLVREGPGIPIENNVWIVGDDSEAIVIDAAHDAAAIAEAVGDRRVAAVLLTHGHEDHINAAIETARLVDAPLHLHADDRFLWEELHDTPPDAELTEGARFETGGLELVTVHTPGHTPGSVCFVAPELGTVLTGDTLFDGGPGATRWRYSSFPQIISSISSKLFSLPEDTVALPGHGAATTIGAERARLAAWVNRPCGAKP</sequence>
<dbReference type="Pfam" id="PF00753">
    <property type="entry name" value="Lactamase_B"/>
    <property type="match status" value="1"/>
</dbReference>
<dbReference type="SMART" id="SM00849">
    <property type="entry name" value="Lactamase_B"/>
    <property type="match status" value="1"/>
</dbReference>
<proteinExistence type="predicted"/>
<name>A0A934UTU6_9MICO</name>
<dbReference type="InterPro" id="IPR001279">
    <property type="entry name" value="Metallo-B-lactamas"/>
</dbReference>
<comment type="caution">
    <text evidence="2">The sequence shown here is derived from an EMBL/GenBank/DDBJ whole genome shotgun (WGS) entry which is preliminary data.</text>
</comment>
<dbReference type="RefSeq" id="WP_200113992.1">
    <property type="nucleotide sequence ID" value="NZ_JAEHOH010000003.1"/>
</dbReference>
<evidence type="ECO:0000259" key="1">
    <source>
        <dbReference type="SMART" id="SM00849"/>
    </source>
</evidence>
<gene>
    <name evidence="2" type="ORF">JD276_03605</name>
</gene>
<accession>A0A934UTU6</accession>
<dbReference type="InterPro" id="IPR051453">
    <property type="entry name" value="MBL_Glyoxalase_II"/>
</dbReference>
<dbReference type="Proteomes" id="UP000608530">
    <property type="component" value="Unassembled WGS sequence"/>
</dbReference>
<dbReference type="PANTHER" id="PTHR46233:SF4">
    <property type="entry name" value="METALLO-BETA-LACTAMASE DOMAIN-CONTAINING PROTEIN"/>
    <property type="match status" value="1"/>
</dbReference>
<keyword evidence="3" id="KW-1185">Reference proteome</keyword>
<reference evidence="2" key="1">
    <citation type="submission" date="2020-12" db="EMBL/GenBank/DDBJ databases">
        <title>Leucobacter sp. CAS1, isolated from Chromium sludge.</title>
        <authorList>
            <person name="Xu Z."/>
        </authorList>
    </citation>
    <scope>NUCLEOTIDE SEQUENCE</scope>
    <source>
        <strain evidence="2">CSA1</strain>
    </source>
</reference>
<dbReference type="SUPFAM" id="SSF56281">
    <property type="entry name" value="Metallo-hydrolase/oxidoreductase"/>
    <property type="match status" value="1"/>
</dbReference>
<feature type="domain" description="Metallo-beta-lactamase" evidence="1">
    <location>
        <begin position="25"/>
        <end position="188"/>
    </location>
</feature>
<protein>
    <submittedName>
        <fullName evidence="2">MBL fold metallo-hydrolase</fullName>
    </submittedName>
</protein>
<organism evidence="2 3">
    <name type="scientific">Leucobacter chromiisoli</name>
    <dbReference type="NCBI Taxonomy" id="2796471"/>
    <lineage>
        <taxon>Bacteria</taxon>
        <taxon>Bacillati</taxon>
        <taxon>Actinomycetota</taxon>
        <taxon>Actinomycetes</taxon>
        <taxon>Micrococcales</taxon>
        <taxon>Microbacteriaceae</taxon>
        <taxon>Leucobacter</taxon>
    </lineage>
</organism>
<dbReference type="EMBL" id="JAEHOH010000003">
    <property type="protein sequence ID" value="MBK0418115.1"/>
    <property type="molecule type" value="Genomic_DNA"/>
</dbReference>
<dbReference type="PANTHER" id="PTHR46233">
    <property type="entry name" value="HYDROXYACYLGLUTATHIONE HYDROLASE GLOC"/>
    <property type="match status" value="1"/>
</dbReference>
<dbReference type="InterPro" id="IPR036866">
    <property type="entry name" value="RibonucZ/Hydroxyglut_hydro"/>
</dbReference>
<dbReference type="AlphaFoldDB" id="A0A934UTU6"/>